<dbReference type="PANTHER" id="PTHR35011">
    <property type="entry name" value="2,3-DIKETO-L-GULONATE TRAP TRANSPORTER SMALL PERMEASE PROTEIN YIAM"/>
    <property type="match status" value="1"/>
</dbReference>
<organism evidence="11 12">
    <name type="scientific">Rhizobium leguminosarum</name>
    <dbReference type="NCBI Taxonomy" id="384"/>
    <lineage>
        <taxon>Bacteria</taxon>
        <taxon>Pseudomonadati</taxon>
        <taxon>Pseudomonadota</taxon>
        <taxon>Alphaproteobacteria</taxon>
        <taxon>Hyphomicrobiales</taxon>
        <taxon>Rhizobiaceae</taxon>
        <taxon>Rhizobium/Agrobacterium group</taxon>
        <taxon>Rhizobium</taxon>
    </lineage>
</organism>
<evidence type="ECO:0000256" key="6">
    <source>
        <dbReference type="ARBA" id="ARBA00022989"/>
    </source>
</evidence>
<keyword evidence="4 9" id="KW-0997">Cell inner membrane</keyword>
<evidence type="ECO:0000256" key="9">
    <source>
        <dbReference type="RuleBase" id="RU369079"/>
    </source>
</evidence>
<feature type="domain" description="Tripartite ATP-independent periplasmic transporters DctQ component" evidence="10">
    <location>
        <begin position="26"/>
        <end position="159"/>
    </location>
</feature>
<keyword evidence="7 9" id="KW-0472">Membrane</keyword>
<evidence type="ECO:0000313" key="11">
    <source>
        <dbReference type="EMBL" id="ANP89670.1"/>
    </source>
</evidence>
<keyword evidence="3" id="KW-1003">Cell membrane</keyword>
<evidence type="ECO:0000256" key="3">
    <source>
        <dbReference type="ARBA" id="ARBA00022475"/>
    </source>
</evidence>
<dbReference type="Pfam" id="PF04290">
    <property type="entry name" value="DctQ"/>
    <property type="match status" value="1"/>
</dbReference>
<feature type="transmembrane region" description="Helical" evidence="9">
    <location>
        <begin position="12"/>
        <end position="32"/>
    </location>
</feature>
<evidence type="ECO:0000259" key="10">
    <source>
        <dbReference type="Pfam" id="PF04290"/>
    </source>
</evidence>
<evidence type="ECO:0000256" key="4">
    <source>
        <dbReference type="ARBA" id="ARBA00022519"/>
    </source>
</evidence>
<dbReference type="InterPro" id="IPR055348">
    <property type="entry name" value="DctQ"/>
</dbReference>
<protein>
    <recommendedName>
        <fullName evidence="9">TRAP transporter small permease protein</fullName>
    </recommendedName>
</protein>
<feature type="transmembrane region" description="Helical" evidence="9">
    <location>
        <begin position="134"/>
        <end position="160"/>
    </location>
</feature>
<dbReference type="Proteomes" id="UP000092691">
    <property type="component" value="Plasmid unnamed1"/>
</dbReference>
<dbReference type="RefSeq" id="WP_065283280.1">
    <property type="nucleotide sequence ID" value="NZ_CP016287.1"/>
</dbReference>
<dbReference type="OrthoDB" id="9794346at2"/>
<reference evidence="11 12" key="1">
    <citation type="submission" date="2016-06" db="EMBL/GenBank/DDBJ databases">
        <title>Microsymbionts genomes from the relict species Vavilovia formosa.</title>
        <authorList>
            <person name="Chirak E."/>
            <person name="Kimeklis A."/>
            <person name="Andronov E."/>
        </authorList>
    </citation>
    <scope>NUCLEOTIDE SEQUENCE [LARGE SCALE GENOMIC DNA]</scope>
    <source>
        <strain evidence="11 12">Vaf10</strain>
        <plasmid evidence="12">Plasmid unnamed1</plasmid>
    </source>
</reference>
<evidence type="ECO:0000256" key="5">
    <source>
        <dbReference type="ARBA" id="ARBA00022692"/>
    </source>
</evidence>
<evidence type="ECO:0000256" key="8">
    <source>
        <dbReference type="ARBA" id="ARBA00038436"/>
    </source>
</evidence>
<comment type="subunit">
    <text evidence="9">The complex comprises the extracytoplasmic solute receptor protein and the two transmembrane proteins.</text>
</comment>
<keyword evidence="2 9" id="KW-0813">Transport</keyword>
<feature type="transmembrane region" description="Helical" evidence="9">
    <location>
        <begin position="52"/>
        <end position="71"/>
    </location>
</feature>
<dbReference type="InterPro" id="IPR007387">
    <property type="entry name" value="TRAP_DctQ"/>
</dbReference>
<name>A0A1B1CIT0_RHILE</name>
<keyword evidence="5 9" id="KW-0812">Transmembrane</keyword>
<keyword evidence="6 9" id="KW-1133">Transmembrane helix</keyword>
<sequence>MLRYIAFADELSAWFGKVFAWGILIMAFGVGYEVVARYLFRAPTPWAFDLSYMLYGTIFMMAGAYTLSRDGHVRGDFIYRLWKPRTQARLELVLYFIFFFPGITALVISGWKYAARSWGYLEVSSNSPAGVPIFQFKAVIVAAGILLFLQGVAQVFRCILCIRTGEWPKQAEDVEELEKVLLETKSLDVLKSEDEGFLPSRELDAGREPRDRDAQ</sequence>
<evidence type="ECO:0000313" key="12">
    <source>
        <dbReference type="Proteomes" id="UP000092691"/>
    </source>
</evidence>
<dbReference type="PANTHER" id="PTHR35011:SF4">
    <property type="entry name" value="SLL1102 PROTEIN"/>
    <property type="match status" value="1"/>
</dbReference>
<gene>
    <name evidence="11" type="ORF">BA011_28440</name>
</gene>
<proteinExistence type="inferred from homology"/>
<comment type="function">
    <text evidence="9">Part of the tripartite ATP-independent periplasmic (TRAP) transport system.</text>
</comment>
<evidence type="ECO:0000256" key="1">
    <source>
        <dbReference type="ARBA" id="ARBA00004429"/>
    </source>
</evidence>
<comment type="similarity">
    <text evidence="8 9">Belongs to the TRAP transporter small permease family.</text>
</comment>
<comment type="subcellular location">
    <subcellularLocation>
        <location evidence="1 9">Cell inner membrane</location>
        <topology evidence="1 9">Multi-pass membrane protein</topology>
    </subcellularLocation>
</comment>
<keyword evidence="11" id="KW-0614">Plasmid</keyword>
<dbReference type="GO" id="GO:0005886">
    <property type="term" value="C:plasma membrane"/>
    <property type="evidence" value="ECO:0007669"/>
    <property type="project" value="UniProtKB-SubCell"/>
</dbReference>
<dbReference type="GO" id="GO:0022857">
    <property type="term" value="F:transmembrane transporter activity"/>
    <property type="evidence" value="ECO:0007669"/>
    <property type="project" value="UniProtKB-UniRule"/>
</dbReference>
<evidence type="ECO:0000256" key="2">
    <source>
        <dbReference type="ARBA" id="ARBA00022448"/>
    </source>
</evidence>
<dbReference type="AlphaFoldDB" id="A0A1B1CIT0"/>
<dbReference type="EMBL" id="CP016287">
    <property type="protein sequence ID" value="ANP89670.1"/>
    <property type="molecule type" value="Genomic_DNA"/>
</dbReference>
<accession>A0A1B1CIT0</accession>
<evidence type="ECO:0000256" key="7">
    <source>
        <dbReference type="ARBA" id="ARBA00023136"/>
    </source>
</evidence>
<feature type="transmembrane region" description="Helical" evidence="9">
    <location>
        <begin position="92"/>
        <end position="114"/>
    </location>
</feature>
<geneLocation type="plasmid" evidence="11 12">
    <name>unnamed1</name>
</geneLocation>